<accession>A0ABU7DCI0</accession>
<name>A0ABU7DCI0_9TELE</name>
<protein>
    <submittedName>
        <fullName evidence="2">Uncharacterized protein</fullName>
    </submittedName>
</protein>
<comment type="caution">
    <text evidence="2">The sequence shown here is derived from an EMBL/GenBank/DDBJ whole genome shotgun (WGS) entry which is preliminary data.</text>
</comment>
<feature type="compositionally biased region" description="Basic and acidic residues" evidence="1">
    <location>
        <begin position="49"/>
        <end position="61"/>
    </location>
</feature>
<evidence type="ECO:0000313" key="3">
    <source>
        <dbReference type="Proteomes" id="UP001352852"/>
    </source>
</evidence>
<gene>
    <name evidence="2" type="ORF">CHARACLAT_000842</name>
</gene>
<dbReference type="EMBL" id="JAHUTJ010024622">
    <property type="protein sequence ID" value="MED6272841.1"/>
    <property type="molecule type" value="Genomic_DNA"/>
</dbReference>
<sequence length="110" mass="12025">MIQNHGTHNFSSTILATFSAQTCALQSLNSHKSATIRAADEMGVSASSPERENGAYKDTKSTKLQDSRHCCLEMSPFSLLVHLHPEKNLIAKQGKKKQKVETRGAVIVSD</sequence>
<organism evidence="2 3">
    <name type="scientific">Characodon lateralis</name>
    <dbReference type="NCBI Taxonomy" id="208331"/>
    <lineage>
        <taxon>Eukaryota</taxon>
        <taxon>Metazoa</taxon>
        <taxon>Chordata</taxon>
        <taxon>Craniata</taxon>
        <taxon>Vertebrata</taxon>
        <taxon>Euteleostomi</taxon>
        <taxon>Actinopterygii</taxon>
        <taxon>Neopterygii</taxon>
        <taxon>Teleostei</taxon>
        <taxon>Neoteleostei</taxon>
        <taxon>Acanthomorphata</taxon>
        <taxon>Ovalentaria</taxon>
        <taxon>Atherinomorphae</taxon>
        <taxon>Cyprinodontiformes</taxon>
        <taxon>Goodeidae</taxon>
        <taxon>Characodon</taxon>
    </lineage>
</organism>
<reference evidence="2 3" key="1">
    <citation type="submission" date="2021-06" db="EMBL/GenBank/DDBJ databases">
        <authorList>
            <person name="Palmer J.M."/>
        </authorList>
    </citation>
    <scope>NUCLEOTIDE SEQUENCE [LARGE SCALE GENOMIC DNA]</scope>
    <source>
        <strain evidence="2 3">CL_MEX2019</strain>
        <tissue evidence="2">Muscle</tissue>
    </source>
</reference>
<keyword evidence="3" id="KW-1185">Reference proteome</keyword>
<proteinExistence type="predicted"/>
<dbReference type="Proteomes" id="UP001352852">
    <property type="component" value="Unassembled WGS sequence"/>
</dbReference>
<evidence type="ECO:0000313" key="2">
    <source>
        <dbReference type="EMBL" id="MED6272841.1"/>
    </source>
</evidence>
<evidence type="ECO:0000256" key="1">
    <source>
        <dbReference type="SAM" id="MobiDB-lite"/>
    </source>
</evidence>
<feature type="region of interest" description="Disordered" evidence="1">
    <location>
        <begin position="41"/>
        <end position="61"/>
    </location>
</feature>